<dbReference type="EMBL" id="ML208354">
    <property type="protein sequence ID" value="TFK68323.1"/>
    <property type="molecule type" value="Genomic_DNA"/>
</dbReference>
<dbReference type="Proteomes" id="UP000308600">
    <property type="component" value="Unassembled WGS sequence"/>
</dbReference>
<keyword evidence="2" id="KW-1185">Reference proteome</keyword>
<protein>
    <submittedName>
        <fullName evidence="1">Uncharacterized protein</fullName>
    </submittedName>
</protein>
<accession>A0ACD3ARH9</accession>
<reference evidence="1 2" key="1">
    <citation type="journal article" date="2019" name="Nat. Ecol. Evol.">
        <title>Megaphylogeny resolves global patterns of mushroom evolution.</title>
        <authorList>
            <person name="Varga T."/>
            <person name="Krizsan K."/>
            <person name="Foldi C."/>
            <person name="Dima B."/>
            <person name="Sanchez-Garcia M."/>
            <person name="Sanchez-Ramirez S."/>
            <person name="Szollosi G.J."/>
            <person name="Szarkandi J.G."/>
            <person name="Papp V."/>
            <person name="Albert L."/>
            <person name="Andreopoulos W."/>
            <person name="Angelini C."/>
            <person name="Antonin V."/>
            <person name="Barry K.W."/>
            <person name="Bougher N.L."/>
            <person name="Buchanan P."/>
            <person name="Buyck B."/>
            <person name="Bense V."/>
            <person name="Catcheside P."/>
            <person name="Chovatia M."/>
            <person name="Cooper J."/>
            <person name="Damon W."/>
            <person name="Desjardin D."/>
            <person name="Finy P."/>
            <person name="Geml J."/>
            <person name="Haridas S."/>
            <person name="Hughes K."/>
            <person name="Justo A."/>
            <person name="Karasinski D."/>
            <person name="Kautmanova I."/>
            <person name="Kiss B."/>
            <person name="Kocsube S."/>
            <person name="Kotiranta H."/>
            <person name="LaButti K.M."/>
            <person name="Lechner B.E."/>
            <person name="Liimatainen K."/>
            <person name="Lipzen A."/>
            <person name="Lukacs Z."/>
            <person name="Mihaltcheva S."/>
            <person name="Morgado L.N."/>
            <person name="Niskanen T."/>
            <person name="Noordeloos M.E."/>
            <person name="Ohm R.A."/>
            <person name="Ortiz-Santana B."/>
            <person name="Ovrebo C."/>
            <person name="Racz N."/>
            <person name="Riley R."/>
            <person name="Savchenko A."/>
            <person name="Shiryaev A."/>
            <person name="Soop K."/>
            <person name="Spirin V."/>
            <person name="Szebenyi C."/>
            <person name="Tomsovsky M."/>
            <person name="Tulloss R.E."/>
            <person name="Uehling J."/>
            <person name="Grigoriev I.V."/>
            <person name="Vagvolgyi C."/>
            <person name="Papp T."/>
            <person name="Martin F.M."/>
            <person name="Miettinen O."/>
            <person name="Hibbett D.S."/>
            <person name="Nagy L.G."/>
        </authorList>
    </citation>
    <scope>NUCLEOTIDE SEQUENCE [LARGE SCALE GENOMIC DNA]</scope>
    <source>
        <strain evidence="1 2">NL-1719</strain>
    </source>
</reference>
<sequence length="100" mass="10975">MPLNGLKNLPTEVAFGHSHNVSTVEALSNLALVKLLQYGASLSKKVKLPWSEVERIPYPKLASNFFNGKQFNMDINPDEVFADGAAVQAKLANYLASQRT</sequence>
<evidence type="ECO:0000313" key="2">
    <source>
        <dbReference type="Proteomes" id="UP000308600"/>
    </source>
</evidence>
<evidence type="ECO:0000313" key="1">
    <source>
        <dbReference type="EMBL" id="TFK68323.1"/>
    </source>
</evidence>
<name>A0ACD3ARH9_9AGAR</name>
<proteinExistence type="predicted"/>
<organism evidence="1 2">
    <name type="scientific">Pluteus cervinus</name>
    <dbReference type="NCBI Taxonomy" id="181527"/>
    <lineage>
        <taxon>Eukaryota</taxon>
        <taxon>Fungi</taxon>
        <taxon>Dikarya</taxon>
        <taxon>Basidiomycota</taxon>
        <taxon>Agaricomycotina</taxon>
        <taxon>Agaricomycetes</taxon>
        <taxon>Agaricomycetidae</taxon>
        <taxon>Agaricales</taxon>
        <taxon>Pluteineae</taxon>
        <taxon>Pluteaceae</taxon>
        <taxon>Pluteus</taxon>
    </lineage>
</organism>
<gene>
    <name evidence="1" type="ORF">BDN72DRAFT_898190</name>
</gene>